<evidence type="ECO:0000256" key="1">
    <source>
        <dbReference type="SAM" id="Phobius"/>
    </source>
</evidence>
<dbReference type="Gene3D" id="1.20.1300.10">
    <property type="entry name" value="Fumarate reductase/succinate dehydrogenase, transmembrane subunit"/>
    <property type="match status" value="1"/>
</dbReference>
<accession>A0A238Y828</accession>
<keyword evidence="3" id="KW-1185">Reference proteome</keyword>
<gene>
    <name evidence="2" type="ORF">SAMN06265340_102196</name>
</gene>
<keyword evidence="1" id="KW-1133">Transmembrane helix</keyword>
<feature type="transmembrane region" description="Helical" evidence="1">
    <location>
        <begin position="12"/>
        <end position="32"/>
    </location>
</feature>
<dbReference type="RefSeq" id="WP_089322537.1">
    <property type="nucleotide sequence ID" value="NZ_FZOB01000002.1"/>
</dbReference>
<evidence type="ECO:0000313" key="3">
    <source>
        <dbReference type="Proteomes" id="UP000198405"/>
    </source>
</evidence>
<dbReference type="GO" id="GO:0016020">
    <property type="term" value="C:membrane"/>
    <property type="evidence" value="ECO:0007669"/>
    <property type="project" value="InterPro"/>
</dbReference>
<evidence type="ECO:0008006" key="4">
    <source>
        <dbReference type="Google" id="ProtNLM"/>
    </source>
</evidence>
<feature type="transmembrane region" description="Helical" evidence="1">
    <location>
        <begin position="83"/>
        <end position="102"/>
    </location>
</feature>
<evidence type="ECO:0000313" key="2">
    <source>
        <dbReference type="EMBL" id="SNR67247.1"/>
    </source>
</evidence>
<dbReference type="EMBL" id="FZOB01000002">
    <property type="protein sequence ID" value="SNR67247.1"/>
    <property type="molecule type" value="Genomic_DNA"/>
</dbReference>
<keyword evidence="1" id="KW-0812">Transmembrane</keyword>
<dbReference type="Proteomes" id="UP000198405">
    <property type="component" value="Unassembled WGS sequence"/>
</dbReference>
<sequence>MVMEEKLSKLHRITGVFLFVYMVIHVLAKGPVCVYFDWLAVVAFAYHAFNGIRLIILELAFFIGKPGFIEYPYSPVSLKYSRILFYICMAMAAVFLLVLIIGKGMTS</sequence>
<keyword evidence="1" id="KW-0472">Membrane</keyword>
<organism evidence="2 3">
    <name type="scientific">Desulfurobacterium atlanticum</name>
    <dbReference type="NCBI Taxonomy" id="240169"/>
    <lineage>
        <taxon>Bacteria</taxon>
        <taxon>Pseudomonadati</taxon>
        <taxon>Aquificota</taxon>
        <taxon>Aquificia</taxon>
        <taxon>Desulfurobacteriales</taxon>
        <taxon>Desulfurobacteriaceae</taxon>
        <taxon>Desulfurobacterium</taxon>
    </lineage>
</organism>
<reference evidence="3" key="1">
    <citation type="submission" date="2017-06" db="EMBL/GenBank/DDBJ databases">
        <authorList>
            <person name="Varghese N."/>
            <person name="Submissions S."/>
        </authorList>
    </citation>
    <scope>NUCLEOTIDE SEQUENCE [LARGE SCALE GENOMIC DNA]</scope>
    <source>
        <strain evidence="3">DSM 15668</strain>
    </source>
</reference>
<feature type="transmembrane region" description="Helical" evidence="1">
    <location>
        <begin position="38"/>
        <end position="63"/>
    </location>
</feature>
<name>A0A238Y828_9BACT</name>
<dbReference type="InterPro" id="IPR034804">
    <property type="entry name" value="SQR/QFR_C/D"/>
</dbReference>
<proteinExistence type="predicted"/>
<dbReference type="OrthoDB" id="276905at2"/>
<dbReference type="SUPFAM" id="SSF81343">
    <property type="entry name" value="Fumarate reductase respiratory complex transmembrane subunits"/>
    <property type="match status" value="1"/>
</dbReference>
<protein>
    <recommendedName>
        <fullName evidence="4">Succinate dehydrogenase subunit C</fullName>
    </recommendedName>
</protein>
<dbReference type="AlphaFoldDB" id="A0A238Y828"/>